<protein>
    <recommendedName>
        <fullName evidence="4">Tryptophan 2-monooxygenase</fullName>
        <ecNumber evidence="3">1.13.12.3</ecNumber>
    </recommendedName>
</protein>
<dbReference type="EC" id="1.13.12.3" evidence="3"/>
<keyword evidence="5" id="KW-0073">Auxin biosynthesis</keyword>
<dbReference type="InterPro" id="IPR036188">
    <property type="entry name" value="FAD/NAD-bd_sf"/>
</dbReference>
<accession>A0A5P3AL36</accession>
<dbReference type="Proteomes" id="UP000325785">
    <property type="component" value="Chromosome"/>
</dbReference>
<name>A0A5P3AL36_9RHOB</name>
<gene>
    <name evidence="8" type="primary">puo</name>
    <name evidence="8" type="ORF">RIdsm_04950</name>
</gene>
<dbReference type="RefSeq" id="WP_057812581.1">
    <property type="nucleotide sequence ID" value="NZ_CP031598.1"/>
</dbReference>
<dbReference type="InterPro" id="IPR050281">
    <property type="entry name" value="Flavin_monoamine_oxidase"/>
</dbReference>
<dbReference type="PRINTS" id="PR00420">
    <property type="entry name" value="RNGMNOXGNASE"/>
</dbReference>
<evidence type="ECO:0000313" key="9">
    <source>
        <dbReference type="Proteomes" id="UP000325785"/>
    </source>
</evidence>
<dbReference type="GO" id="GO:0009851">
    <property type="term" value="P:auxin biosynthetic process"/>
    <property type="evidence" value="ECO:0007669"/>
    <property type="project" value="UniProtKB-KW"/>
</dbReference>
<dbReference type="KEGG" id="rid:RIdsm_04950"/>
<evidence type="ECO:0000256" key="6">
    <source>
        <dbReference type="ARBA" id="ARBA00047321"/>
    </source>
</evidence>
<dbReference type="InterPro" id="IPR002937">
    <property type="entry name" value="Amino_oxidase"/>
</dbReference>
<evidence type="ECO:0000256" key="4">
    <source>
        <dbReference type="ARBA" id="ARBA00017871"/>
    </source>
</evidence>
<dbReference type="GO" id="GO:0050361">
    <property type="term" value="F:tryptophan 2-monooxygenase activity"/>
    <property type="evidence" value="ECO:0007669"/>
    <property type="project" value="UniProtKB-EC"/>
</dbReference>
<evidence type="ECO:0000256" key="2">
    <source>
        <dbReference type="ARBA" id="ARBA00005833"/>
    </source>
</evidence>
<evidence type="ECO:0000256" key="5">
    <source>
        <dbReference type="ARBA" id="ARBA00023070"/>
    </source>
</evidence>
<evidence type="ECO:0000256" key="1">
    <source>
        <dbReference type="ARBA" id="ARBA00004814"/>
    </source>
</evidence>
<evidence type="ECO:0000313" key="8">
    <source>
        <dbReference type="EMBL" id="QEW29108.1"/>
    </source>
</evidence>
<evidence type="ECO:0000259" key="7">
    <source>
        <dbReference type="Pfam" id="PF01593"/>
    </source>
</evidence>
<dbReference type="PANTHER" id="PTHR10742">
    <property type="entry name" value="FLAVIN MONOAMINE OXIDASE"/>
    <property type="match status" value="1"/>
</dbReference>
<dbReference type="Pfam" id="PF01593">
    <property type="entry name" value="Amino_oxidase"/>
    <property type="match status" value="1"/>
</dbReference>
<dbReference type="AlphaFoldDB" id="A0A5P3AL36"/>
<comment type="catalytic activity">
    <reaction evidence="6">
        <text>L-tryptophan + O2 = indole-3-acetamide + CO2 + H2O</text>
        <dbReference type="Rhea" id="RHEA:16165"/>
        <dbReference type="ChEBI" id="CHEBI:15377"/>
        <dbReference type="ChEBI" id="CHEBI:15379"/>
        <dbReference type="ChEBI" id="CHEBI:16031"/>
        <dbReference type="ChEBI" id="CHEBI:16526"/>
        <dbReference type="ChEBI" id="CHEBI:57912"/>
        <dbReference type="EC" id="1.13.12.3"/>
    </reaction>
</comment>
<dbReference type="EMBL" id="CP031598">
    <property type="protein sequence ID" value="QEW29108.1"/>
    <property type="molecule type" value="Genomic_DNA"/>
</dbReference>
<sequence length="410" mass="43100">MPPTDVIVIGAGAAGLAATEALGSLGKTVTCIEAGSRIGGRAFTDTETFGIPFDRGAHWLHNGAINAFIDKGKALGLDVYPAPNHAVTAGDDPDGTALWAEVDAISDAMRREAEAGNDIALSNLFKPLADWSFSAAMMHILPMGRNLHEISTRDFADYQESPDWFCRQGYGTLVAMNAADVPVTLNTQATRVTTTADGVEVETNNGTLAAKAVIVTVSQGILAAGDIRFDPPLETDRLDAIDAINLGAYNHAVLQFPPEALPVEPDTWVTYRITPSDDGIHRGGGALCNISGTGLCAFENAGDFATELENAGPEAAIDYALSRLTEIFGNDLKSSLIKGAATAWGRDPLFKGSYSGAMPGQAHKRPVLRQPHAERVFFAGEATHHAEPGTVSGAHKEGLRAAEEVAALLG</sequence>
<keyword evidence="8" id="KW-0560">Oxidoreductase</keyword>
<dbReference type="SUPFAM" id="SSF51905">
    <property type="entry name" value="FAD/NAD(P)-binding domain"/>
    <property type="match status" value="1"/>
</dbReference>
<dbReference type="Pfam" id="PF13450">
    <property type="entry name" value="NAD_binding_8"/>
    <property type="match status" value="1"/>
</dbReference>
<dbReference type="PANTHER" id="PTHR10742:SF410">
    <property type="entry name" value="LYSINE-SPECIFIC HISTONE DEMETHYLASE 2"/>
    <property type="match status" value="1"/>
</dbReference>
<organism evidence="8 9">
    <name type="scientific">Roseovarius indicus</name>
    <dbReference type="NCBI Taxonomy" id="540747"/>
    <lineage>
        <taxon>Bacteria</taxon>
        <taxon>Pseudomonadati</taxon>
        <taxon>Pseudomonadota</taxon>
        <taxon>Alphaproteobacteria</taxon>
        <taxon>Rhodobacterales</taxon>
        <taxon>Roseobacteraceae</taxon>
        <taxon>Roseovarius</taxon>
    </lineage>
</organism>
<comment type="similarity">
    <text evidence="2">Belongs to the tryptophan 2-monooxygenase family.</text>
</comment>
<dbReference type="SUPFAM" id="SSF54373">
    <property type="entry name" value="FAD-linked reductases, C-terminal domain"/>
    <property type="match status" value="1"/>
</dbReference>
<evidence type="ECO:0000256" key="3">
    <source>
        <dbReference type="ARBA" id="ARBA00012535"/>
    </source>
</evidence>
<reference evidence="8 9" key="1">
    <citation type="submission" date="2018-08" db="EMBL/GenBank/DDBJ databases">
        <title>Genetic Globetrotter - A new plasmid hitch-hiking vast phylogenetic and geographic distances.</title>
        <authorList>
            <person name="Vollmers J."/>
            <person name="Petersen J."/>
        </authorList>
    </citation>
    <scope>NUCLEOTIDE SEQUENCE [LARGE SCALE GENOMIC DNA]</scope>
    <source>
        <strain evidence="8 9">DSM 26383</strain>
    </source>
</reference>
<dbReference type="Gene3D" id="3.50.50.60">
    <property type="entry name" value="FAD/NAD(P)-binding domain"/>
    <property type="match status" value="1"/>
</dbReference>
<dbReference type="OrthoDB" id="9790035at2"/>
<feature type="domain" description="Amine oxidase" evidence="7">
    <location>
        <begin position="107"/>
        <end position="405"/>
    </location>
</feature>
<proteinExistence type="inferred from homology"/>
<comment type="pathway">
    <text evidence="1">Plant hormone metabolism; auxin biosynthesis.</text>
</comment>